<reference evidence="2" key="1">
    <citation type="submission" date="2016-11" db="EMBL/GenBank/DDBJ databases">
        <authorList>
            <person name="Varghese N."/>
            <person name="Submissions S."/>
        </authorList>
    </citation>
    <scope>NUCLEOTIDE SEQUENCE [LARGE SCALE GENOMIC DNA]</scope>
    <source>
        <strain evidence="2">DSM 17957</strain>
    </source>
</reference>
<dbReference type="InterPro" id="IPR024211">
    <property type="entry name" value="DUF3841"/>
</dbReference>
<sequence length="114" mass="13709">MLQPVEDTVILELEVEREHVVITDFDKWGYVVNYWYVPLDKEDEKKHNEELKKNGIGDESALYMSHKGNFYPMLKNKIIKSWERIFEISEESDVLTQATLWEIKKEWLVKVLYD</sequence>
<gene>
    <name evidence="1" type="ORF">SAMN02745975_03283</name>
</gene>
<evidence type="ECO:0000313" key="2">
    <source>
        <dbReference type="Proteomes" id="UP000184536"/>
    </source>
</evidence>
<dbReference type="EMBL" id="FQZV01000055">
    <property type="protein sequence ID" value="SHJ94335.1"/>
    <property type="molecule type" value="Genomic_DNA"/>
</dbReference>
<organism evidence="1 2">
    <name type="scientific">Geosporobacter subterraneus DSM 17957</name>
    <dbReference type="NCBI Taxonomy" id="1121919"/>
    <lineage>
        <taxon>Bacteria</taxon>
        <taxon>Bacillati</taxon>
        <taxon>Bacillota</taxon>
        <taxon>Clostridia</taxon>
        <taxon>Peptostreptococcales</taxon>
        <taxon>Thermotaleaceae</taxon>
        <taxon>Geosporobacter</taxon>
    </lineage>
</organism>
<evidence type="ECO:0000313" key="1">
    <source>
        <dbReference type="EMBL" id="SHJ94335.1"/>
    </source>
</evidence>
<dbReference type="Proteomes" id="UP000184536">
    <property type="component" value="Unassembled WGS sequence"/>
</dbReference>
<name>A0A1M6NF34_9FIRM</name>
<dbReference type="STRING" id="1121919.SAMN02745975_03283"/>
<keyword evidence="2" id="KW-1185">Reference proteome</keyword>
<protein>
    <submittedName>
        <fullName evidence="1">Uncharacterized protein</fullName>
    </submittedName>
</protein>
<proteinExistence type="predicted"/>
<dbReference type="Pfam" id="PF12952">
    <property type="entry name" value="DUF3841"/>
    <property type="match status" value="1"/>
</dbReference>
<accession>A0A1M6NF34</accession>
<dbReference type="AlphaFoldDB" id="A0A1M6NF34"/>